<sequence>MKVYAATIPPFTVAPTALQENARTLVNKFILGRMDGQADGVINFSDAVGAGIEDGSSAAYDTVMSDYLTSDGTALSPNEAYYEALAWQYVTDAEDTDWKLDDQSGGTEDGSRSIAVWDFDDNTGSTARDTGDGTGSTKTKHPTTLTNVAWGKSRRVGASAGTFNGTSSYGTTDLKPNTTASLTVSAWVKLTDGSTDRPVFARGSVAGAPSLTLTYQASDKHWAAQVQTAATGEGIGSTTALSDNEAQIGVWTHLAVSYDAEDQELSLFVNGHQDTNPPSVRPFNDPNGATWIGRTKDSYFAGDIAAVRVWARKLGEAEMELWAAPINVLDWELNWTGPPAQAEDNSPYDHPGTLTGDASYSCNGHTEEDECATHFGGVDGAITRNAVLNTDQSFSISAWARLENTDEDYTVVSQDGNHVAGFLLQWNSHNNSWRFLTAGADTDNPATAEVNAQAGASDPHQWTHLVGVYDATAGTLSLYVNGEPADTQPARHSWNATGQFAVGRGFWNGQKTGHLTGDIDAIRAYQGVLTADQVVELKGL</sequence>
<evidence type="ECO:0000313" key="6">
    <source>
        <dbReference type="Proteomes" id="UP000546162"/>
    </source>
</evidence>
<dbReference type="PANTHER" id="PTHR46943">
    <property type="entry name" value="PENTRAXIN-RELATED PROTEIN PTX3"/>
    <property type="match status" value="1"/>
</dbReference>
<evidence type="ECO:0000313" key="5">
    <source>
        <dbReference type="EMBL" id="MBB4743605.1"/>
    </source>
</evidence>
<dbReference type="AlphaFoldDB" id="A0A7W7H420"/>
<dbReference type="GO" id="GO:0006955">
    <property type="term" value="P:immune response"/>
    <property type="evidence" value="ECO:0007669"/>
    <property type="project" value="InterPro"/>
</dbReference>
<evidence type="ECO:0000256" key="3">
    <source>
        <dbReference type="SAM" id="MobiDB-lite"/>
    </source>
</evidence>
<protein>
    <recommendedName>
        <fullName evidence="4">LamG-like jellyroll fold domain-containing protein</fullName>
    </recommendedName>
</protein>
<dbReference type="SUPFAM" id="SSF49899">
    <property type="entry name" value="Concanavalin A-like lectins/glucanases"/>
    <property type="match status" value="2"/>
</dbReference>
<dbReference type="SMART" id="SM00560">
    <property type="entry name" value="LamGL"/>
    <property type="match status" value="2"/>
</dbReference>
<dbReference type="InterPro" id="IPR006558">
    <property type="entry name" value="LamG-like"/>
</dbReference>
<feature type="region of interest" description="Disordered" evidence="3">
    <location>
        <begin position="100"/>
        <end position="143"/>
    </location>
</feature>
<dbReference type="Proteomes" id="UP000546162">
    <property type="component" value="Unassembled WGS sequence"/>
</dbReference>
<keyword evidence="6" id="KW-1185">Reference proteome</keyword>
<accession>A0A7W7H420</accession>
<feature type="domain" description="LamG-like jellyroll fold" evidence="4">
    <location>
        <begin position="180"/>
        <end position="317"/>
    </location>
</feature>
<dbReference type="Gene3D" id="2.60.120.200">
    <property type="match status" value="2"/>
</dbReference>
<dbReference type="Pfam" id="PF13385">
    <property type="entry name" value="Laminin_G_3"/>
    <property type="match status" value="2"/>
</dbReference>
<keyword evidence="1" id="KW-0732">Signal</keyword>
<dbReference type="RefSeq" id="WP_203759141.1">
    <property type="nucleotide sequence ID" value="NZ_BAABFG010000005.1"/>
</dbReference>
<evidence type="ECO:0000256" key="2">
    <source>
        <dbReference type="ARBA" id="ARBA00023157"/>
    </source>
</evidence>
<dbReference type="InterPro" id="IPR013320">
    <property type="entry name" value="ConA-like_dom_sf"/>
</dbReference>
<comment type="caution">
    <text evidence="5">The sequence shown here is derived from an EMBL/GenBank/DDBJ whole genome shotgun (WGS) entry which is preliminary data.</text>
</comment>
<organism evidence="5 6">
    <name type="scientific">Actinoplanes octamycinicus</name>
    <dbReference type="NCBI Taxonomy" id="135948"/>
    <lineage>
        <taxon>Bacteria</taxon>
        <taxon>Bacillati</taxon>
        <taxon>Actinomycetota</taxon>
        <taxon>Actinomycetes</taxon>
        <taxon>Micromonosporales</taxon>
        <taxon>Micromonosporaceae</taxon>
        <taxon>Actinoplanes</taxon>
    </lineage>
</organism>
<evidence type="ECO:0000256" key="1">
    <source>
        <dbReference type="ARBA" id="ARBA00022729"/>
    </source>
</evidence>
<gene>
    <name evidence="5" type="ORF">BJY16_007064</name>
</gene>
<reference evidence="5 6" key="1">
    <citation type="submission" date="2020-08" db="EMBL/GenBank/DDBJ databases">
        <title>Sequencing the genomes of 1000 actinobacteria strains.</title>
        <authorList>
            <person name="Klenk H.-P."/>
        </authorList>
    </citation>
    <scope>NUCLEOTIDE SEQUENCE [LARGE SCALE GENOMIC DNA]</scope>
    <source>
        <strain evidence="5 6">DSM 45809</strain>
    </source>
</reference>
<dbReference type="InterPro" id="IPR042837">
    <property type="entry name" value="PTX3"/>
</dbReference>
<proteinExistence type="predicted"/>
<evidence type="ECO:0000259" key="4">
    <source>
        <dbReference type="SMART" id="SM00560"/>
    </source>
</evidence>
<dbReference type="PANTHER" id="PTHR46943:SF1">
    <property type="entry name" value="PENTRAXIN-RELATED PROTEIN PTX3"/>
    <property type="match status" value="1"/>
</dbReference>
<feature type="domain" description="LamG-like jellyroll fold" evidence="4">
    <location>
        <begin position="392"/>
        <end position="532"/>
    </location>
</feature>
<dbReference type="EMBL" id="JACHNB010000001">
    <property type="protein sequence ID" value="MBB4743605.1"/>
    <property type="molecule type" value="Genomic_DNA"/>
</dbReference>
<name>A0A7W7H420_9ACTN</name>
<keyword evidence="2" id="KW-1015">Disulfide bond</keyword>